<organism evidence="3">
    <name type="scientific">candidate division WOR-3 bacterium</name>
    <dbReference type="NCBI Taxonomy" id="2052148"/>
    <lineage>
        <taxon>Bacteria</taxon>
        <taxon>Bacteria division WOR-3</taxon>
    </lineage>
</organism>
<proteinExistence type="predicted"/>
<accession>A0A7C4UHK7</accession>
<dbReference type="AlphaFoldDB" id="A0A7C4UHK7"/>
<evidence type="ECO:0000259" key="2">
    <source>
        <dbReference type="Pfam" id="PF22747"/>
    </source>
</evidence>
<feature type="domain" description="DUF2089" evidence="1">
    <location>
        <begin position="40"/>
        <end position="84"/>
    </location>
</feature>
<sequence length="120" mass="14085">MKVPDKCPFCSGKIEIKRFRCKGCNVEVDGSFDLPDYVIDEDIWDFIRLYIKVRGNLKELERIFGVSYPTIRARFEDVRRALGFTEEYDDKSEIISQLEKGEISVDEALKRLENLKKEEV</sequence>
<dbReference type="Pfam" id="PF09862">
    <property type="entry name" value="DUF2089"/>
    <property type="match status" value="1"/>
</dbReference>
<evidence type="ECO:0000259" key="1">
    <source>
        <dbReference type="Pfam" id="PF09862"/>
    </source>
</evidence>
<gene>
    <name evidence="3" type="ORF">ENV67_08500</name>
</gene>
<dbReference type="InterPro" id="IPR018658">
    <property type="entry name" value="DUF2089"/>
</dbReference>
<dbReference type="Pfam" id="PF22747">
    <property type="entry name" value="Zn_ribbon_DUF2089"/>
    <property type="match status" value="1"/>
</dbReference>
<evidence type="ECO:0000313" key="3">
    <source>
        <dbReference type="EMBL" id="HGW92558.1"/>
    </source>
</evidence>
<reference evidence="3" key="1">
    <citation type="journal article" date="2020" name="mSystems">
        <title>Genome- and Community-Level Interaction Insights into Carbon Utilization and Element Cycling Functions of Hydrothermarchaeota in Hydrothermal Sediment.</title>
        <authorList>
            <person name="Zhou Z."/>
            <person name="Liu Y."/>
            <person name="Xu W."/>
            <person name="Pan J."/>
            <person name="Luo Z.H."/>
            <person name="Li M."/>
        </authorList>
    </citation>
    <scope>NUCLEOTIDE SEQUENCE [LARGE SCALE GENOMIC DNA]</scope>
    <source>
        <strain evidence="3">SpSt-780</strain>
    </source>
</reference>
<dbReference type="EMBL" id="DTHG01000102">
    <property type="protein sequence ID" value="HGW92558.1"/>
    <property type="molecule type" value="Genomic_DNA"/>
</dbReference>
<dbReference type="InterPro" id="IPR053957">
    <property type="entry name" value="DUF2089_Zn_ribbon"/>
</dbReference>
<protein>
    <submittedName>
        <fullName evidence="3">DUF2089 domain-containing protein</fullName>
    </submittedName>
</protein>
<feature type="domain" description="DUF2089" evidence="2">
    <location>
        <begin position="7"/>
        <end position="35"/>
    </location>
</feature>
<name>A0A7C4UHK7_UNCW3</name>
<comment type="caution">
    <text evidence="3">The sequence shown here is derived from an EMBL/GenBank/DDBJ whole genome shotgun (WGS) entry which is preliminary data.</text>
</comment>